<dbReference type="AlphaFoldDB" id="A0A7K5QMS7"/>
<evidence type="ECO:0000256" key="10">
    <source>
        <dbReference type="ARBA" id="ARBA00063761"/>
    </source>
</evidence>
<dbReference type="InterPro" id="IPR000008">
    <property type="entry name" value="C2_dom"/>
</dbReference>
<evidence type="ECO:0000256" key="11">
    <source>
        <dbReference type="ARBA" id="ARBA00072166"/>
    </source>
</evidence>
<evidence type="ECO:0000259" key="16">
    <source>
        <dbReference type="PROSITE" id="PS50916"/>
    </source>
</evidence>
<dbReference type="FunFam" id="2.60.40.150:FF:000121">
    <property type="entry name" value="Synaptotagmin-like 4, isoform CRA_a"/>
    <property type="match status" value="1"/>
</dbReference>
<dbReference type="EMBL" id="VYZK01000158">
    <property type="protein sequence ID" value="NWT68771.1"/>
    <property type="molecule type" value="Genomic_DNA"/>
</dbReference>
<feature type="domain" description="C2" evidence="15">
    <location>
        <begin position="358"/>
        <end position="480"/>
    </location>
</feature>
<dbReference type="InterPro" id="IPR035892">
    <property type="entry name" value="C2_domain_sf"/>
</dbReference>
<sequence length="667" mass="74433">MSEAVDLSFLSDAERDLILQVLQRDEELRKAEERRISRRLKNELLEIRRKGAKRGSQRYSERTCARCQQSLGRVSPKANTCRGCNHLVCRDCRSYSPSGSWRCKVCTKEAELKKTTGDWFYDQRVNRFANRLGSDMVRLSLRHRPAASKRETVGQTLLQKAQLSEPKSSSAVRQPSPPAPWEGLFPDASDPRDGKSDTESMENMSLDSYRPSPADVGGRRNSLERAIPGKQVVGPAGPASSSLTLPLRSKSATVVDEHEMIFKKNPRRVVRPADYTKSVIDLRPEDLVGEGGSLGDRSKSVPGLNTELEEEEEDIDNLVEIHRQRVARGSMRSGTSSSTLGSMVSIYSEAGDFGSVAVTGGISFSLSYEQKTQTLFIHVKECRQLAFGDEGRKRSNPYVKTYLLPDKSRQGKRKTTIKRNTINPLYNELLKYEISRSLLLARTLQFSVWHHDRFGRNTFLGEVEVPLAAWNFESHLEEFLPLHGKIGADAAGLLQYKGELVVSMKYIPSAKHPGAGNGRKGKTGEGGELQVWIKEAKNLTAAKSGGTSDSFVKGYLLPHKNKASKRKTPVVKKTLNPHYNHTFVYTGIKAEELQHICLELTVWDREPLASNDFLGGVRLGVGNGMSNGQAVDWMDSTGEELNLWQKMCQYPGSWAEGTLQLRSTMAR</sequence>
<dbReference type="PROSITE" id="PS50916">
    <property type="entry name" value="RABBD"/>
    <property type="match status" value="1"/>
</dbReference>
<protein>
    <recommendedName>
        <fullName evidence="11">Synaptotagmin-like protein 4</fullName>
    </recommendedName>
    <alternativeName>
        <fullName evidence="12">Exophilin-2</fullName>
    </alternativeName>
    <alternativeName>
        <fullName evidence="13">Granuphilin</fullName>
    </alternativeName>
</protein>
<dbReference type="OrthoDB" id="195679at2759"/>
<keyword evidence="3" id="KW-0479">Metal-binding</keyword>
<dbReference type="CDD" id="cd04029">
    <property type="entry name" value="C2A_SLP-4_5"/>
    <property type="match status" value="1"/>
</dbReference>
<dbReference type="Pfam" id="PF00168">
    <property type="entry name" value="C2"/>
    <property type="match status" value="2"/>
</dbReference>
<name>A0A7K5QMS7_9PASE</name>
<keyword evidence="2" id="KW-0597">Phosphoprotein</keyword>
<evidence type="ECO:0000313" key="17">
    <source>
        <dbReference type="EMBL" id="NWT68771.1"/>
    </source>
</evidence>
<keyword evidence="7" id="KW-0472">Membrane</keyword>
<dbReference type="FunFam" id="2.60.40.150:FF:000006">
    <property type="entry name" value="Synaptotagmin-like 5, isoform CRA_a"/>
    <property type="match status" value="1"/>
</dbReference>
<dbReference type="InterPro" id="IPR011011">
    <property type="entry name" value="Znf_FYVE_PHD"/>
</dbReference>
<dbReference type="Pfam" id="PF02318">
    <property type="entry name" value="FYVE_2"/>
    <property type="match status" value="1"/>
</dbReference>
<gene>
    <name evidence="17" type="primary">Sytl4</name>
    <name evidence="17" type="ORF">PRUHIM_R03609</name>
</gene>
<comment type="subunit">
    <text evidence="10">Part of a ternary complex containing STX1A and RAB27A. Can bind both dominant negative and dominant active mutants of RAB27A. Binds STXBP1, RAB3A, RAB8A and RAB27B. Interacts with MYO5A.</text>
</comment>
<evidence type="ECO:0000259" key="15">
    <source>
        <dbReference type="PROSITE" id="PS50004"/>
    </source>
</evidence>
<dbReference type="InterPro" id="IPR043567">
    <property type="entry name" value="SYTL1-5_C2B"/>
</dbReference>
<proteinExistence type="predicted"/>
<feature type="domain" description="C2" evidence="15">
    <location>
        <begin position="496"/>
        <end position="634"/>
    </location>
</feature>
<reference evidence="17 18" key="1">
    <citation type="submission" date="2019-09" db="EMBL/GenBank/DDBJ databases">
        <title>Bird 10,000 Genomes (B10K) Project - Family phase.</title>
        <authorList>
            <person name="Zhang G."/>
        </authorList>
    </citation>
    <scope>NUCLEOTIDE SEQUENCE [LARGE SCALE GENOMIC DNA]</scope>
    <source>
        <strain evidence="17">B10K-DU-013-18</strain>
        <tissue evidence="17">Muscle</tissue>
    </source>
</reference>
<dbReference type="FunFam" id="3.30.40.10:FF:000018">
    <property type="entry name" value="Synaptotagmin-like 5, isoform CRA_a"/>
    <property type="match status" value="1"/>
</dbReference>
<dbReference type="CDD" id="cd15764">
    <property type="entry name" value="FYVE_Slp4"/>
    <property type="match status" value="1"/>
</dbReference>
<dbReference type="Gene3D" id="2.60.40.150">
    <property type="entry name" value="C2 domain"/>
    <property type="match status" value="2"/>
</dbReference>
<dbReference type="SUPFAM" id="SSF49562">
    <property type="entry name" value="C2 domain (Calcium/lipid-binding domain, CaLB)"/>
    <property type="match status" value="2"/>
</dbReference>
<dbReference type="GO" id="GO:0008270">
    <property type="term" value="F:zinc ion binding"/>
    <property type="evidence" value="ECO:0007669"/>
    <property type="project" value="UniProtKB-KW"/>
</dbReference>
<feature type="region of interest" description="Disordered" evidence="14">
    <location>
        <begin position="161"/>
        <end position="219"/>
    </location>
</feature>
<evidence type="ECO:0000256" key="3">
    <source>
        <dbReference type="ARBA" id="ARBA00022723"/>
    </source>
</evidence>
<evidence type="ECO:0000256" key="9">
    <source>
        <dbReference type="ARBA" id="ARBA00053613"/>
    </source>
</evidence>
<dbReference type="InterPro" id="IPR010911">
    <property type="entry name" value="Rab_BD"/>
</dbReference>
<dbReference type="GO" id="GO:0030658">
    <property type="term" value="C:transport vesicle membrane"/>
    <property type="evidence" value="ECO:0007669"/>
    <property type="project" value="UniProtKB-SubCell"/>
</dbReference>
<dbReference type="GO" id="GO:0031267">
    <property type="term" value="F:small GTPase binding"/>
    <property type="evidence" value="ECO:0007669"/>
    <property type="project" value="InterPro"/>
</dbReference>
<evidence type="ECO:0000256" key="7">
    <source>
        <dbReference type="ARBA" id="ARBA00023136"/>
    </source>
</evidence>
<dbReference type="Gene3D" id="3.30.40.10">
    <property type="entry name" value="Zinc/RING finger domain, C3HC4 (zinc finger)"/>
    <property type="match status" value="1"/>
</dbReference>
<keyword evidence="8" id="KW-0968">Cytoplasmic vesicle</keyword>
<evidence type="ECO:0000256" key="8">
    <source>
        <dbReference type="ARBA" id="ARBA00023329"/>
    </source>
</evidence>
<keyword evidence="5" id="KW-0863">Zinc-finger</keyword>
<evidence type="ECO:0000256" key="1">
    <source>
        <dbReference type="ARBA" id="ARBA00004268"/>
    </source>
</evidence>
<dbReference type="GO" id="GO:0042043">
    <property type="term" value="F:neurexin family protein binding"/>
    <property type="evidence" value="ECO:0007669"/>
    <property type="project" value="TreeGrafter"/>
</dbReference>
<evidence type="ECO:0000256" key="5">
    <source>
        <dbReference type="ARBA" id="ARBA00022771"/>
    </source>
</evidence>
<keyword evidence="4" id="KW-0677">Repeat</keyword>
<dbReference type="SUPFAM" id="SSF57903">
    <property type="entry name" value="FYVE/PHD zinc finger"/>
    <property type="match status" value="1"/>
</dbReference>
<keyword evidence="18" id="KW-1185">Reference proteome</keyword>
<comment type="function">
    <text evidence="9">Modulates exocytosis of dense-core granules and secretion of hormones in the pancreas and the pituitary. Interacts with vesicles containing negatively charged phospholipids in a Ca(2+)-independent manner.</text>
</comment>
<dbReference type="GO" id="GO:0070382">
    <property type="term" value="C:exocytic vesicle"/>
    <property type="evidence" value="ECO:0007669"/>
    <property type="project" value="TreeGrafter"/>
</dbReference>
<accession>A0A7K5QMS7</accession>
<dbReference type="SMART" id="SM00239">
    <property type="entry name" value="C2"/>
    <property type="match status" value="2"/>
</dbReference>
<evidence type="ECO:0000256" key="4">
    <source>
        <dbReference type="ARBA" id="ARBA00022737"/>
    </source>
</evidence>
<evidence type="ECO:0000256" key="6">
    <source>
        <dbReference type="ARBA" id="ARBA00022833"/>
    </source>
</evidence>
<dbReference type="PANTHER" id="PTHR45716:SF4">
    <property type="entry name" value="SYNAPTOTAGMIN-LIKE PROTEIN 4"/>
    <property type="match status" value="1"/>
</dbReference>
<dbReference type="PROSITE" id="PS50004">
    <property type="entry name" value="C2"/>
    <property type="match status" value="2"/>
</dbReference>
<comment type="caution">
    <text evidence="17">The sequence shown here is derived from an EMBL/GenBank/DDBJ whole genome shotgun (WGS) entry which is preliminary data.</text>
</comment>
<dbReference type="CDD" id="cd04020">
    <property type="entry name" value="C2B_SLP_1-2-3-4"/>
    <property type="match status" value="1"/>
</dbReference>
<dbReference type="InterPro" id="IPR044134">
    <property type="entry name" value="FYVE_Slp4"/>
</dbReference>
<evidence type="ECO:0000313" key="18">
    <source>
        <dbReference type="Proteomes" id="UP000566454"/>
    </source>
</evidence>
<dbReference type="PANTHER" id="PTHR45716">
    <property type="entry name" value="BITESIZE, ISOFORM I"/>
    <property type="match status" value="1"/>
</dbReference>
<dbReference type="InterPro" id="IPR037303">
    <property type="entry name" value="SLP-4/5_C2A"/>
</dbReference>
<feature type="non-terminal residue" evidence="17">
    <location>
        <position position="1"/>
    </location>
</feature>
<dbReference type="GO" id="GO:0006886">
    <property type="term" value="P:intracellular protein transport"/>
    <property type="evidence" value="ECO:0007669"/>
    <property type="project" value="InterPro"/>
</dbReference>
<evidence type="ECO:0000256" key="2">
    <source>
        <dbReference type="ARBA" id="ARBA00022553"/>
    </source>
</evidence>
<evidence type="ECO:0000256" key="14">
    <source>
        <dbReference type="SAM" id="MobiDB-lite"/>
    </source>
</evidence>
<feature type="compositionally biased region" description="Polar residues" evidence="14">
    <location>
        <begin position="161"/>
        <end position="173"/>
    </location>
</feature>
<keyword evidence="6" id="KW-0862">Zinc</keyword>
<evidence type="ECO:0000256" key="13">
    <source>
        <dbReference type="ARBA" id="ARBA00082389"/>
    </source>
</evidence>
<dbReference type="GO" id="GO:0005543">
    <property type="term" value="F:phospholipid binding"/>
    <property type="evidence" value="ECO:0007669"/>
    <property type="project" value="InterPro"/>
</dbReference>
<comment type="subcellular location">
    <subcellularLocation>
        <location evidence="1">Cytoplasmic vesicle</location>
        <location evidence="1">Secretory vesicle membrane</location>
        <topology evidence="1">Peripheral membrane protein</topology>
    </subcellularLocation>
</comment>
<dbReference type="GO" id="GO:0006887">
    <property type="term" value="P:exocytosis"/>
    <property type="evidence" value="ECO:0007669"/>
    <property type="project" value="TreeGrafter"/>
</dbReference>
<dbReference type="InterPro" id="IPR041282">
    <property type="entry name" value="FYVE_2"/>
</dbReference>
<dbReference type="GO" id="GO:0005886">
    <property type="term" value="C:plasma membrane"/>
    <property type="evidence" value="ECO:0007669"/>
    <property type="project" value="TreeGrafter"/>
</dbReference>
<feature type="non-terminal residue" evidence="17">
    <location>
        <position position="667"/>
    </location>
</feature>
<feature type="region of interest" description="Disordered" evidence="14">
    <location>
        <begin position="290"/>
        <end position="313"/>
    </location>
</feature>
<evidence type="ECO:0000256" key="12">
    <source>
        <dbReference type="ARBA" id="ARBA00075520"/>
    </source>
</evidence>
<organism evidence="17 18">
    <name type="scientific">Prunella himalayana</name>
    <dbReference type="NCBI Taxonomy" id="670356"/>
    <lineage>
        <taxon>Eukaryota</taxon>
        <taxon>Metazoa</taxon>
        <taxon>Chordata</taxon>
        <taxon>Craniata</taxon>
        <taxon>Vertebrata</taxon>
        <taxon>Euteleostomi</taxon>
        <taxon>Archelosauria</taxon>
        <taxon>Archosauria</taxon>
        <taxon>Dinosauria</taxon>
        <taxon>Saurischia</taxon>
        <taxon>Theropoda</taxon>
        <taxon>Coelurosauria</taxon>
        <taxon>Aves</taxon>
        <taxon>Neognathae</taxon>
        <taxon>Neoaves</taxon>
        <taxon>Telluraves</taxon>
        <taxon>Australaves</taxon>
        <taxon>Passeriformes</taxon>
        <taxon>Passeroidea</taxon>
        <taxon>Prunellidae</taxon>
        <taxon>Prunella</taxon>
    </lineage>
</organism>
<feature type="domain" description="RabBD" evidence="16">
    <location>
        <begin position="4"/>
        <end position="123"/>
    </location>
</feature>
<dbReference type="Proteomes" id="UP000566454">
    <property type="component" value="Unassembled WGS sequence"/>
</dbReference>
<dbReference type="InterPro" id="IPR013083">
    <property type="entry name" value="Znf_RING/FYVE/PHD"/>
</dbReference>
<feature type="compositionally biased region" description="Basic and acidic residues" evidence="14">
    <location>
        <begin position="189"/>
        <end position="198"/>
    </location>
</feature>